<comment type="caution">
    <text evidence="2">The sequence shown here is derived from an EMBL/GenBank/DDBJ whole genome shotgun (WGS) entry which is preliminary data.</text>
</comment>
<dbReference type="AlphaFoldDB" id="J5W9I0"/>
<dbReference type="Proteomes" id="UP000005244">
    <property type="component" value="Unassembled WGS sequence"/>
</dbReference>
<keyword evidence="1" id="KW-0175">Coiled coil</keyword>
<gene>
    <name evidence="2" type="ORF">HMPREF1143_0107</name>
</gene>
<organism evidence="2 3">
    <name type="scientific">Peptoanaerobacter stomatis</name>
    <dbReference type="NCBI Taxonomy" id="796937"/>
    <lineage>
        <taxon>Bacteria</taxon>
        <taxon>Bacillati</taxon>
        <taxon>Bacillota</taxon>
        <taxon>Clostridia</taxon>
        <taxon>Peptostreptococcales</taxon>
        <taxon>Filifactoraceae</taxon>
        <taxon>Peptoanaerobacter</taxon>
    </lineage>
</organism>
<feature type="non-terminal residue" evidence="2">
    <location>
        <position position="42"/>
    </location>
</feature>
<evidence type="ECO:0000313" key="2">
    <source>
        <dbReference type="EMBL" id="EJU20352.1"/>
    </source>
</evidence>
<dbReference type="EMBL" id="ALNK01000036">
    <property type="protein sequence ID" value="EJU20352.1"/>
    <property type="molecule type" value="Genomic_DNA"/>
</dbReference>
<evidence type="ECO:0000256" key="1">
    <source>
        <dbReference type="SAM" id="Coils"/>
    </source>
</evidence>
<protein>
    <submittedName>
        <fullName evidence="2">Uncharacterized protein</fullName>
    </submittedName>
</protein>
<proteinExistence type="predicted"/>
<sequence>MEMLVNENLIDKAIRLDKEIKEKKKELDEAKAMLQAEGLSEM</sequence>
<accession>J5W9I0</accession>
<reference evidence="2 3" key="1">
    <citation type="submission" date="2012-07" db="EMBL/GenBank/DDBJ databases">
        <authorList>
            <person name="Durkin A.S."/>
            <person name="McCorrison J."/>
            <person name="Torralba M."/>
            <person name="Gillis M."/>
            <person name="Methe B."/>
            <person name="Sutton G."/>
            <person name="Nelson K.E."/>
        </authorList>
    </citation>
    <scope>NUCLEOTIDE SEQUENCE [LARGE SCALE GENOMIC DNA]</scope>
    <source>
        <strain evidence="2 3">OBRC8</strain>
    </source>
</reference>
<feature type="coiled-coil region" evidence="1">
    <location>
        <begin position="6"/>
        <end position="37"/>
    </location>
</feature>
<evidence type="ECO:0000313" key="3">
    <source>
        <dbReference type="Proteomes" id="UP000005244"/>
    </source>
</evidence>
<keyword evidence="3" id="KW-1185">Reference proteome</keyword>
<name>J5W9I0_9FIRM</name>